<feature type="compositionally biased region" description="Low complexity" evidence="5">
    <location>
        <begin position="168"/>
        <end position="210"/>
    </location>
</feature>
<evidence type="ECO:0000256" key="3">
    <source>
        <dbReference type="ARBA" id="ARBA00022729"/>
    </source>
</evidence>
<dbReference type="PROSITE" id="PS52012">
    <property type="entry name" value="CFEM"/>
    <property type="match status" value="1"/>
</dbReference>
<sequence>MIHSASKLAIALALSIGAAAQNVPQCQQTCQTAALSSTGCSAPSAPCGCDTPYQQAMLECLVKPSAQGGCTYDQIIAWQDTIQTQCFMSPPILPPCLTICPLQAEEAANCSSSADNGCICGTTYTTSATSCLQQACPDQFEDWNNGHLELCNAQSPSGSSSSGGGTGTTSPSSSTSRSTSGRTTGTATATPTTTTGASSSTSSPAGSGATKVEMRNGSLVVALIALSVVYALL</sequence>
<dbReference type="Pfam" id="PF05730">
    <property type="entry name" value="CFEM"/>
    <property type="match status" value="1"/>
</dbReference>
<feature type="signal peptide" evidence="6">
    <location>
        <begin position="1"/>
        <end position="20"/>
    </location>
</feature>
<evidence type="ECO:0000259" key="7">
    <source>
        <dbReference type="PROSITE" id="PS52012"/>
    </source>
</evidence>
<evidence type="ECO:0000313" key="9">
    <source>
        <dbReference type="Proteomes" id="UP000054097"/>
    </source>
</evidence>
<evidence type="ECO:0000256" key="6">
    <source>
        <dbReference type="SAM" id="SignalP"/>
    </source>
</evidence>
<keyword evidence="9" id="KW-1185">Reference proteome</keyword>
<dbReference type="InterPro" id="IPR008427">
    <property type="entry name" value="Extracellular_membr_CFEM_dom"/>
</dbReference>
<accession>A0A0C2X6C6</accession>
<dbReference type="AlphaFoldDB" id="A0A0C2X6C6"/>
<organism evidence="8 9">
    <name type="scientific">Serendipita vermifera MAFF 305830</name>
    <dbReference type="NCBI Taxonomy" id="933852"/>
    <lineage>
        <taxon>Eukaryota</taxon>
        <taxon>Fungi</taxon>
        <taxon>Dikarya</taxon>
        <taxon>Basidiomycota</taxon>
        <taxon>Agaricomycotina</taxon>
        <taxon>Agaricomycetes</taxon>
        <taxon>Sebacinales</taxon>
        <taxon>Serendipitaceae</taxon>
        <taxon>Serendipita</taxon>
    </lineage>
</organism>
<dbReference type="Proteomes" id="UP000054097">
    <property type="component" value="Unassembled WGS sequence"/>
</dbReference>
<gene>
    <name evidence="8" type="ORF">M408DRAFT_331524</name>
</gene>
<name>A0A0C2X6C6_SERVB</name>
<keyword evidence="4" id="KW-1015">Disulfide bond</keyword>
<keyword evidence="3 6" id="KW-0732">Signal</keyword>
<evidence type="ECO:0000256" key="4">
    <source>
        <dbReference type="ARBA" id="ARBA00023157"/>
    </source>
</evidence>
<dbReference type="EMBL" id="KN824319">
    <property type="protein sequence ID" value="KIM24852.1"/>
    <property type="molecule type" value="Genomic_DNA"/>
</dbReference>
<protein>
    <recommendedName>
        <fullName evidence="7">CFEM domain-containing protein</fullName>
    </recommendedName>
</protein>
<feature type="domain" description="CFEM" evidence="7">
    <location>
        <begin position="68"/>
        <end position="190"/>
    </location>
</feature>
<evidence type="ECO:0000256" key="1">
    <source>
        <dbReference type="ARBA" id="ARBA00004613"/>
    </source>
</evidence>
<proteinExistence type="predicted"/>
<dbReference type="HOGENOM" id="CLU_1210238_0_0_1"/>
<evidence type="ECO:0000256" key="5">
    <source>
        <dbReference type="SAM" id="MobiDB-lite"/>
    </source>
</evidence>
<keyword evidence="2" id="KW-0964">Secreted</keyword>
<comment type="subcellular location">
    <subcellularLocation>
        <location evidence="1">Secreted</location>
    </subcellularLocation>
</comment>
<reference evidence="9" key="2">
    <citation type="submission" date="2015-01" db="EMBL/GenBank/DDBJ databases">
        <title>Evolutionary Origins and Diversification of the Mycorrhizal Mutualists.</title>
        <authorList>
            <consortium name="DOE Joint Genome Institute"/>
            <consortium name="Mycorrhizal Genomics Consortium"/>
            <person name="Kohler A."/>
            <person name="Kuo A."/>
            <person name="Nagy L.G."/>
            <person name="Floudas D."/>
            <person name="Copeland A."/>
            <person name="Barry K.W."/>
            <person name="Cichocki N."/>
            <person name="Veneault-Fourrey C."/>
            <person name="LaButti K."/>
            <person name="Lindquist E.A."/>
            <person name="Lipzen A."/>
            <person name="Lundell T."/>
            <person name="Morin E."/>
            <person name="Murat C."/>
            <person name="Riley R."/>
            <person name="Ohm R."/>
            <person name="Sun H."/>
            <person name="Tunlid A."/>
            <person name="Henrissat B."/>
            <person name="Grigoriev I.V."/>
            <person name="Hibbett D.S."/>
            <person name="Martin F."/>
        </authorList>
    </citation>
    <scope>NUCLEOTIDE SEQUENCE [LARGE SCALE GENOMIC DNA]</scope>
    <source>
        <strain evidence="9">MAFF 305830</strain>
    </source>
</reference>
<feature type="region of interest" description="Disordered" evidence="5">
    <location>
        <begin position="154"/>
        <end position="210"/>
    </location>
</feature>
<evidence type="ECO:0000313" key="8">
    <source>
        <dbReference type="EMBL" id="KIM24852.1"/>
    </source>
</evidence>
<reference evidence="8 9" key="1">
    <citation type="submission" date="2014-04" db="EMBL/GenBank/DDBJ databases">
        <authorList>
            <consortium name="DOE Joint Genome Institute"/>
            <person name="Kuo A."/>
            <person name="Zuccaro A."/>
            <person name="Kohler A."/>
            <person name="Nagy L.G."/>
            <person name="Floudas D."/>
            <person name="Copeland A."/>
            <person name="Barry K.W."/>
            <person name="Cichocki N."/>
            <person name="Veneault-Fourrey C."/>
            <person name="LaButti K."/>
            <person name="Lindquist E.A."/>
            <person name="Lipzen A."/>
            <person name="Lundell T."/>
            <person name="Morin E."/>
            <person name="Murat C."/>
            <person name="Sun H."/>
            <person name="Tunlid A."/>
            <person name="Henrissat B."/>
            <person name="Grigoriev I.V."/>
            <person name="Hibbett D.S."/>
            <person name="Martin F."/>
            <person name="Nordberg H.P."/>
            <person name="Cantor M.N."/>
            <person name="Hua S.X."/>
        </authorList>
    </citation>
    <scope>NUCLEOTIDE SEQUENCE [LARGE SCALE GENOMIC DNA]</scope>
    <source>
        <strain evidence="8 9">MAFF 305830</strain>
    </source>
</reference>
<evidence type="ECO:0000256" key="2">
    <source>
        <dbReference type="ARBA" id="ARBA00022525"/>
    </source>
</evidence>
<dbReference type="OrthoDB" id="3262318at2759"/>
<feature type="chain" id="PRO_5002170612" description="CFEM domain-containing protein" evidence="6">
    <location>
        <begin position="21"/>
        <end position="233"/>
    </location>
</feature>
<dbReference type="GO" id="GO:0005576">
    <property type="term" value="C:extracellular region"/>
    <property type="evidence" value="ECO:0007669"/>
    <property type="project" value="UniProtKB-SubCell"/>
</dbReference>